<name>A0A8J8GJV0_9BACI</name>
<dbReference type="Proteomes" id="UP000625804">
    <property type="component" value="Unassembled WGS sequence"/>
</dbReference>
<dbReference type="RefSeq" id="WP_173732303.1">
    <property type="nucleotide sequence ID" value="NZ_JABTTE010000028.1"/>
</dbReference>
<dbReference type="PANTHER" id="PTHR39966:SF1">
    <property type="entry name" value="HEMERYTHRIN-LIKE DOMAIN-CONTAINING PROTEIN"/>
    <property type="match status" value="1"/>
</dbReference>
<organism evidence="2 3">
    <name type="scientific">Calidifontibacillus erzurumensis</name>
    <dbReference type="NCBI Taxonomy" id="2741433"/>
    <lineage>
        <taxon>Bacteria</taxon>
        <taxon>Bacillati</taxon>
        <taxon>Bacillota</taxon>
        <taxon>Bacilli</taxon>
        <taxon>Bacillales</taxon>
        <taxon>Bacillaceae</taxon>
        <taxon>Calidifontibacillus/Schinkia group</taxon>
        <taxon>Calidifontibacillus</taxon>
    </lineage>
</organism>
<dbReference type="CDD" id="cd12108">
    <property type="entry name" value="Hr-like"/>
    <property type="match status" value="1"/>
</dbReference>
<protein>
    <submittedName>
        <fullName evidence="2">Hemerythrin domain-containing protein</fullName>
    </submittedName>
</protein>
<dbReference type="InterPro" id="IPR012312">
    <property type="entry name" value="Hemerythrin-like"/>
</dbReference>
<sequence length="198" mass="23346">MIILEYMKEDQIDIVNQYINKEREEILMESSNIHFCRPLQRLMEEHVVLRKDMDLFYEITEEIELESGTVLVELFTKLHEQISLFAYKLKAHSKLEEEGLFPLMAPHLGETDQILETMEFEHKKAEEHLQDFLSEAETCGSSIDENDVQWIALHAFRAHATLTQHFAKEEKVLFPLAEKILSIEEKQELERLFHTISS</sequence>
<dbReference type="AlphaFoldDB" id="A0A8J8GJV0"/>
<proteinExistence type="predicted"/>
<dbReference type="GO" id="GO:0005886">
    <property type="term" value="C:plasma membrane"/>
    <property type="evidence" value="ECO:0007669"/>
    <property type="project" value="TreeGrafter"/>
</dbReference>
<accession>A0A8J8GJV0</accession>
<gene>
    <name evidence="2" type="ORF">HR057_15255</name>
</gene>
<feature type="domain" description="Hemerythrin-like" evidence="1">
    <location>
        <begin position="38"/>
        <end position="177"/>
    </location>
</feature>
<evidence type="ECO:0000313" key="3">
    <source>
        <dbReference type="Proteomes" id="UP000625804"/>
    </source>
</evidence>
<dbReference type="PANTHER" id="PTHR39966">
    <property type="entry name" value="BLL2471 PROTEIN-RELATED"/>
    <property type="match status" value="1"/>
</dbReference>
<dbReference type="Pfam" id="PF01814">
    <property type="entry name" value="Hemerythrin"/>
    <property type="match status" value="1"/>
</dbReference>
<evidence type="ECO:0000313" key="2">
    <source>
        <dbReference type="EMBL" id="NSL53101.1"/>
    </source>
</evidence>
<keyword evidence="3" id="KW-1185">Reference proteome</keyword>
<evidence type="ECO:0000259" key="1">
    <source>
        <dbReference type="Pfam" id="PF01814"/>
    </source>
</evidence>
<comment type="caution">
    <text evidence="2">The sequence shown here is derived from an EMBL/GenBank/DDBJ whole genome shotgun (WGS) entry which is preliminary data.</text>
</comment>
<dbReference type="Gene3D" id="1.20.120.520">
    <property type="entry name" value="nmb1532 protein domain like"/>
    <property type="match status" value="1"/>
</dbReference>
<dbReference type="EMBL" id="JABTTE010000028">
    <property type="protein sequence ID" value="NSL53101.1"/>
    <property type="molecule type" value="Genomic_DNA"/>
</dbReference>
<reference evidence="2" key="1">
    <citation type="submission" date="2020-06" db="EMBL/GenBank/DDBJ databases">
        <title>A novel thermopfilic bacterium from Erzurum, Turkey.</title>
        <authorList>
            <person name="Adiguzel A."/>
            <person name="Ay H."/>
            <person name="Baltaci M.O."/>
        </authorList>
    </citation>
    <scope>NUCLEOTIDE SEQUENCE</scope>
    <source>
        <strain evidence="2">P2</strain>
    </source>
</reference>